<evidence type="ECO:0000313" key="3">
    <source>
        <dbReference type="EMBL" id="OFC61795.1"/>
    </source>
</evidence>
<reference evidence="4 5" key="1">
    <citation type="submission" date="2016-06" db="EMBL/GenBank/DDBJ databases">
        <title>Gene turnover analysis identifies the evolutionary adaptation of the extremophile Acidithiobacillus caldus.</title>
        <authorList>
            <person name="Zhang X."/>
        </authorList>
    </citation>
    <scope>NUCLEOTIDE SEQUENCE [LARGE SCALE GENOMIC DNA]</scope>
    <source>
        <strain evidence="2 4">DX</strain>
        <strain evidence="3 5">S1</strain>
    </source>
</reference>
<dbReference type="AlphaFoldDB" id="A0A1E7YMK9"/>
<protein>
    <recommendedName>
        <fullName evidence="1">FIST C-domain domain-containing protein</fullName>
    </recommendedName>
</protein>
<dbReference type="GeneID" id="92930424"/>
<dbReference type="Proteomes" id="UP000175707">
    <property type="component" value="Unassembled WGS sequence"/>
</dbReference>
<accession>A0A1E7YMK9</accession>
<dbReference type="OMA" id="SCIGRGP"/>
<evidence type="ECO:0000313" key="2">
    <source>
        <dbReference type="EMBL" id="OFC35192.1"/>
    </source>
</evidence>
<feature type="domain" description="FIST C-domain" evidence="1">
    <location>
        <begin position="203"/>
        <end position="341"/>
    </location>
</feature>
<dbReference type="Proteomes" id="UP000175616">
    <property type="component" value="Unassembled WGS sequence"/>
</dbReference>
<dbReference type="EMBL" id="LZYH01000333">
    <property type="protein sequence ID" value="OFC61795.1"/>
    <property type="molecule type" value="Genomic_DNA"/>
</dbReference>
<name>A0A1E7YMK9_9PROT</name>
<dbReference type="RefSeq" id="WP_014002256.1">
    <property type="nucleotide sequence ID" value="NZ_CP026328.2"/>
</dbReference>
<evidence type="ECO:0000313" key="4">
    <source>
        <dbReference type="Proteomes" id="UP000175616"/>
    </source>
</evidence>
<gene>
    <name evidence="2" type="ORF">BAE27_07910</name>
    <name evidence="3" type="ORF">BAE30_03870</name>
</gene>
<dbReference type="SMART" id="SM01204">
    <property type="entry name" value="FIST_C"/>
    <property type="match status" value="1"/>
</dbReference>
<dbReference type="EMBL" id="LZYE01000208">
    <property type="protein sequence ID" value="OFC35192.1"/>
    <property type="molecule type" value="Genomic_DNA"/>
</dbReference>
<sequence>MAAEPQLSTGFASGARAPAALLDEALTMARAGMGECGEITAAIILFSPPHLQLPQEALRRARADLGCLQFVVGTFPGVFTQDGSALGSSACAVQLFAAPLGLAWGRSERSVAEAPFLLWDRPGASLNRYAEACSHGSFGAVGSQFSQWRGAQGRPISGSLCLQVVGPLHARSQASRGLRPLTEALPIRRQQGALLLALERYSALPLLARNIPYALRQARKLPLDRFVVVEVPEGGDAEPELLSITATDVGRSGLWLERPLHPGASVYLAVRDPEVARRDTRLALEALEAADIEARTAWISSSIGRNASFFGQRDDDLALWKERFGRLPMLGVYALGEFQPSATGHTRLLRFSKVFTIIGKPLRSAVEG</sequence>
<comment type="caution">
    <text evidence="2">The sequence shown here is derived from an EMBL/GenBank/DDBJ whole genome shotgun (WGS) entry which is preliminary data.</text>
</comment>
<organism evidence="2 4">
    <name type="scientific">Acidithiobacillus caldus</name>
    <dbReference type="NCBI Taxonomy" id="33059"/>
    <lineage>
        <taxon>Bacteria</taxon>
        <taxon>Pseudomonadati</taxon>
        <taxon>Pseudomonadota</taxon>
        <taxon>Acidithiobacillia</taxon>
        <taxon>Acidithiobacillales</taxon>
        <taxon>Acidithiobacillaceae</taxon>
        <taxon>Acidithiobacillus</taxon>
    </lineage>
</organism>
<proteinExistence type="predicted"/>
<evidence type="ECO:0000259" key="1">
    <source>
        <dbReference type="SMART" id="SM01204"/>
    </source>
</evidence>
<evidence type="ECO:0000313" key="5">
    <source>
        <dbReference type="Proteomes" id="UP000175707"/>
    </source>
</evidence>
<dbReference type="InterPro" id="IPR019494">
    <property type="entry name" value="FIST_C"/>
</dbReference>